<accession>A0A923G5K2</accession>
<reference evidence="1" key="2">
    <citation type="submission" date="2020-07" db="EMBL/GenBank/DDBJ databases">
        <authorList>
            <person name="Lood C."/>
            <person name="Girard L."/>
        </authorList>
    </citation>
    <scope>NUCLEOTIDE SEQUENCE</scope>
    <source>
        <strain evidence="1">BW13M1</strain>
    </source>
</reference>
<dbReference type="AlphaFoldDB" id="A0A923G5K2"/>
<name>A0A923G5K2_9PSED</name>
<organism evidence="1">
    <name type="scientific">Pseudomonas peradeniyensis</name>
    <dbReference type="NCBI Taxonomy" id="2745488"/>
    <lineage>
        <taxon>Bacteria</taxon>
        <taxon>Pseudomonadati</taxon>
        <taxon>Pseudomonadota</taxon>
        <taxon>Gammaproteobacteria</taxon>
        <taxon>Pseudomonadales</taxon>
        <taxon>Pseudomonadaceae</taxon>
        <taxon>Pseudomonas</taxon>
    </lineage>
</organism>
<proteinExistence type="predicted"/>
<protein>
    <submittedName>
        <fullName evidence="1">Uncharacterized protein</fullName>
    </submittedName>
</protein>
<reference evidence="1" key="1">
    <citation type="journal article" date="2020" name="Microorganisms">
        <title>Reliable Identification of Environmental Pseudomonas Isolates Using the rpoD Gene.</title>
        <authorList>
            <consortium name="The Broad Institute Genome Sequencing Platform"/>
            <person name="Girard L."/>
            <person name="Lood C."/>
            <person name="Rokni-Zadeh H."/>
            <person name="van Noort V."/>
            <person name="Lavigne R."/>
            <person name="De Mot R."/>
        </authorList>
    </citation>
    <scope>NUCLEOTIDE SEQUENCE</scope>
    <source>
        <strain evidence="1">BW13M1</strain>
    </source>
</reference>
<dbReference type="EMBL" id="JABWRJ010000003">
    <property type="protein sequence ID" value="MBC3444956.1"/>
    <property type="molecule type" value="Genomic_DNA"/>
</dbReference>
<sequence>MSHHRALVKQAINDVRNLNVKKKQSEGVLTALVDGQPFEGAVTKVSYPGTNVYIAIMVIEGYDHIIDFAIDEDVLDGKHLVQLYDDGGKVTAGYSVEKEGEPSLNYVAELGGANILHEDGKFSGSFIVKLEPNDRHRTITEATFKPAK</sequence>
<dbReference type="RefSeq" id="WP_186732173.1">
    <property type="nucleotide sequence ID" value="NZ_JABWRJ020000003.1"/>
</dbReference>
<evidence type="ECO:0000313" key="1">
    <source>
        <dbReference type="EMBL" id="MBC3444956.1"/>
    </source>
</evidence>
<gene>
    <name evidence="1" type="ORF">HU751_04180</name>
</gene>
<comment type="caution">
    <text evidence="1">The sequence shown here is derived from an EMBL/GenBank/DDBJ whole genome shotgun (WGS) entry which is preliminary data.</text>
</comment>